<feature type="chain" id="PRO_5047171016" evidence="1">
    <location>
        <begin position="23"/>
        <end position="224"/>
    </location>
</feature>
<protein>
    <submittedName>
        <fullName evidence="3">PEP-CTERM sorting domain-containing protein</fullName>
    </submittedName>
</protein>
<dbReference type="NCBIfam" id="TIGR02595">
    <property type="entry name" value="PEP_CTERM"/>
    <property type="match status" value="1"/>
</dbReference>
<dbReference type="InterPro" id="IPR013424">
    <property type="entry name" value="Ice-binding_C"/>
</dbReference>
<reference evidence="3 4" key="1">
    <citation type="journal article" date="2020" name="Arch. Microbiol.">
        <title>Bradyrhizobium campsiandrae sp. nov., a nitrogen-fixing bacterial strain isolated from a native leguminous tree from the Amazon adapted to flooded conditions.</title>
        <authorList>
            <person name="Cabral Michel D."/>
            <person name="Martins da Costa E."/>
            <person name="Azarias Guimaraes A."/>
            <person name="Soares de Carvalho T."/>
            <person name="Santos de Castro Caputo P."/>
            <person name="Willems A."/>
            <person name="de Souza Moreira F.M."/>
        </authorList>
    </citation>
    <scope>NUCLEOTIDE SEQUENCE [LARGE SCALE GENOMIC DNA]</scope>
    <source>
        <strain evidence="4">INPA 384B</strain>
    </source>
</reference>
<feature type="domain" description="Ice-binding protein C-terminal" evidence="2">
    <location>
        <begin position="192"/>
        <end position="214"/>
    </location>
</feature>
<proteinExistence type="predicted"/>
<evidence type="ECO:0000256" key="1">
    <source>
        <dbReference type="SAM" id="SignalP"/>
    </source>
</evidence>
<dbReference type="RefSeq" id="WP_188107437.1">
    <property type="nucleotide sequence ID" value="NZ_JAANIH010000079.1"/>
</dbReference>
<evidence type="ECO:0000259" key="2">
    <source>
        <dbReference type="Pfam" id="PF07589"/>
    </source>
</evidence>
<dbReference type="Proteomes" id="UP000639516">
    <property type="component" value="Unassembled WGS sequence"/>
</dbReference>
<dbReference type="Pfam" id="PF07589">
    <property type="entry name" value="PEP-CTERM"/>
    <property type="match status" value="1"/>
</dbReference>
<evidence type="ECO:0000313" key="3">
    <source>
        <dbReference type="EMBL" id="MBC9984414.1"/>
    </source>
</evidence>
<dbReference type="EMBL" id="JAATTO010000112">
    <property type="protein sequence ID" value="MBC9984414.1"/>
    <property type="molecule type" value="Genomic_DNA"/>
</dbReference>
<feature type="signal peptide" evidence="1">
    <location>
        <begin position="1"/>
        <end position="22"/>
    </location>
</feature>
<comment type="caution">
    <text evidence="3">The sequence shown here is derived from an EMBL/GenBank/DDBJ whole genome shotgun (WGS) entry which is preliminary data.</text>
</comment>
<keyword evidence="4" id="KW-1185">Reference proteome</keyword>
<organism evidence="3 4">
    <name type="scientific">Bradyrhizobium campsiandrae</name>
    <dbReference type="NCBI Taxonomy" id="1729892"/>
    <lineage>
        <taxon>Bacteria</taxon>
        <taxon>Pseudomonadati</taxon>
        <taxon>Pseudomonadota</taxon>
        <taxon>Alphaproteobacteria</taxon>
        <taxon>Hyphomicrobiales</taxon>
        <taxon>Nitrobacteraceae</taxon>
        <taxon>Bradyrhizobium</taxon>
    </lineage>
</organism>
<evidence type="ECO:0000313" key="4">
    <source>
        <dbReference type="Proteomes" id="UP000639516"/>
    </source>
</evidence>
<accession>A0ABR7UJX5</accession>
<name>A0ABR7UJX5_9BRAD</name>
<sequence>MRLVRIAGLMAAAISMATSANADVIGLSTVMFSDTPAESCASLAALCNFLHTSSGAGLTATGQLFDVPNLSSPLNLGTITIGQRGGLTAADFLDLKVTFAQSDGTTVDVYFTGDPDGHSGTVTFGSKTFQFNGERLRLDIAAITNLPVSTPGDPWGLKGNQKFSVRFDANPQAAEPASGPIIGTLVELTPGVPEPSTWTMMVLGFCALGILFSRQSKRAVPRLT</sequence>
<gene>
    <name evidence="3" type="ORF">HA482_40255</name>
</gene>
<keyword evidence="1" id="KW-0732">Signal</keyword>